<dbReference type="InterPro" id="IPR052225">
    <property type="entry name" value="Ser/Arg_repetitive_matrix"/>
</dbReference>
<keyword evidence="5" id="KW-1185">Reference proteome</keyword>
<dbReference type="Pfam" id="PF01480">
    <property type="entry name" value="PWI"/>
    <property type="match status" value="1"/>
</dbReference>
<dbReference type="SMART" id="SM00311">
    <property type="entry name" value="PWI"/>
    <property type="match status" value="1"/>
</dbReference>
<dbReference type="AlphaFoldDB" id="A0A9W4RI30"/>
<sequence length="424" mass="47597">MATGIDAKLLKSTKFPPEFNQKVDMQKVNLQVMKKWIASKISDILGSEDDVVIELCFNLIEGSRFPDIKSLQIQLTGFLDKDTAPFCKELWKLCLSAQTSPQGVPKELLEAKKLELIQEKADRAADEARRRREDAERREQEISRLRERDRGDRGRGRGDTWRGRRGDRDYDQRGRHGGRFGENRSRSPAQRYREQRERVSVIAMFQETESRWGDDPVVAVRLLVVVLRLPRLEVLGEIAVPLLDGLPSSGPGPRDEQRPGTVIRDGSGALPEAVRPLHLHPTGDQSPSVAGTPHLEADHQYSTGDPGADPRAVRHREDRDPEVAAPDASHTAIVLRIAYKDVENVAAAVLLVCRIATRAVPNQTTMGNKKEDVGETNQLGPNVVVHHRRRRGLDMALRRRLCVQASEDGGNTDEKLEQWTSRQA</sequence>
<feature type="region of interest" description="Disordered" evidence="2">
    <location>
        <begin position="242"/>
        <end position="327"/>
    </location>
</feature>
<evidence type="ECO:0000256" key="2">
    <source>
        <dbReference type="SAM" id="MobiDB-lite"/>
    </source>
</evidence>
<dbReference type="GO" id="GO:0003723">
    <property type="term" value="F:RNA binding"/>
    <property type="evidence" value="ECO:0007669"/>
    <property type="project" value="TreeGrafter"/>
</dbReference>
<reference evidence="4" key="1">
    <citation type="submission" date="2022-08" db="EMBL/GenBank/DDBJ databases">
        <authorList>
            <person name="Giroux E."/>
            <person name="Giroux E."/>
        </authorList>
    </citation>
    <scope>NUCLEOTIDE SEQUENCE</scope>
    <source>
        <strain evidence="4">H1091258</strain>
    </source>
</reference>
<proteinExistence type="predicted"/>
<name>A0A9W4RI30_9PEZI</name>
<comment type="caution">
    <text evidence="4">The sequence shown here is derived from an EMBL/GenBank/DDBJ whole genome shotgun (WGS) entry which is preliminary data.</text>
</comment>
<accession>A0A9W4RI30</accession>
<dbReference type="GO" id="GO:0048024">
    <property type="term" value="P:regulation of mRNA splicing, via spliceosome"/>
    <property type="evidence" value="ECO:0007669"/>
    <property type="project" value="TreeGrafter"/>
</dbReference>
<gene>
    <name evidence="4" type="ORF">CGXH109_LOCUS2666</name>
</gene>
<organism evidence="4 5">
    <name type="scientific">Colletotrichum noveboracense</name>
    <dbReference type="NCBI Taxonomy" id="2664923"/>
    <lineage>
        <taxon>Eukaryota</taxon>
        <taxon>Fungi</taxon>
        <taxon>Dikarya</taxon>
        <taxon>Ascomycota</taxon>
        <taxon>Pezizomycotina</taxon>
        <taxon>Sordariomycetes</taxon>
        <taxon>Hypocreomycetidae</taxon>
        <taxon>Glomerellales</taxon>
        <taxon>Glomerellaceae</taxon>
        <taxon>Colletotrichum</taxon>
        <taxon>Colletotrichum gloeosporioides species complex</taxon>
    </lineage>
</organism>
<dbReference type="SUPFAM" id="SSF101233">
    <property type="entry name" value="PWI domain"/>
    <property type="match status" value="1"/>
</dbReference>
<dbReference type="Gene3D" id="1.20.1390.10">
    <property type="entry name" value="PWI domain"/>
    <property type="match status" value="1"/>
</dbReference>
<feature type="region of interest" description="Disordered" evidence="2">
    <location>
        <begin position="125"/>
        <end position="195"/>
    </location>
</feature>
<dbReference type="PANTHER" id="PTHR23148:SF0">
    <property type="entry name" value="SERINE_ARGININE REPETITIVE MATRIX PROTEIN 1"/>
    <property type="match status" value="1"/>
</dbReference>
<dbReference type="Proteomes" id="UP001152533">
    <property type="component" value="Unassembled WGS sequence"/>
</dbReference>
<feature type="domain" description="PWI" evidence="3">
    <location>
        <begin position="12"/>
        <end position="111"/>
    </location>
</feature>
<dbReference type="PROSITE" id="PS51025">
    <property type="entry name" value="PWI"/>
    <property type="match status" value="1"/>
</dbReference>
<dbReference type="GO" id="GO:0006397">
    <property type="term" value="P:mRNA processing"/>
    <property type="evidence" value="ECO:0007669"/>
    <property type="project" value="UniProtKB-KW"/>
</dbReference>
<dbReference type="InterPro" id="IPR002483">
    <property type="entry name" value="PWI_dom"/>
</dbReference>
<protein>
    <recommendedName>
        <fullName evidence="3">PWI domain-containing protein</fullName>
    </recommendedName>
</protein>
<dbReference type="EMBL" id="CAMGZC010000009">
    <property type="protein sequence ID" value="CAI0641287.1"/>
    <property type="molecule type" value="Genomic_DNA"/>
</dbReference>
<dbReference type="PANTHER" id="PTHR23148">
    <property type="entry name" value="SERINE/ARGININE REGULATED NUCLEAR MATRIX PROTEIN"/>
    <property type="match status" value="1"/>
</dbReference>
<evidence type="ECO:0000256" key="1">
    <source>
        <dbReference type="ARBA" id="ARBA00022664"/>
    </source>
</evidence>
<dbReference type="GO" id="GO:0005681">
    <property type="term" value="C:spliceosomal complex"/>
    <property type="evidence" value="ECO:0007669"/>
    <property type="project" value="TreeGrafter"/>
</dbReference>
<keyword evidence="1" id="KW-0507">mRNA processing</keyword>
<evidence type="ECO:0000313" key="4">
    <source>
        <dbReference type="EMBL" id="CAI0641287.1"/>
    </source>
</evidence>
<evidence type="ECO:0000259" key="3">
    <source>
        <dbReference type="PROSITE" id="PS51025"/>
    </source>
</evidence>
<evidence type="ECO:0000313" key="5">
    <source>
        <dbReference type="Proteomes" id="UP001152533"/>
    </source>
</evidence>
<feature type="compositionally biased region" description="Basic and acidic residues" evidence="2">
    <location>
        <begin position="311"/>
        <end position="322"/>
    </location>
</feature>
<dbReference type="InterPro" id="IPR036483">
    <property type="entry name" value="PWI_dom_sf"/>
</dbReference>